<comment type="caution">
    <text evidence="2">The sequence shown here is derived from an EMBL/GenBank/DDBJ whole genome shotgun (WGS) entry which is preliminary data.</text>
</comment>
<reference evidence="3 5" key="3">
    <citation type="journal article" date="2021" name="Arch. Microbiol.">
        <title>Cellulosimicrobium fucosivorans sp. nov., isolated from San Elijo Lagoon, contains a fucose metabolic pathway linked to carotenoid production.</title>
        <authorList>
            <person name="Aviles F.A."/>
            <person name="Kyndt J.A."/>
        </authorList>
    </citation>
    <scope>NUCLEOTIDE SEQUENCE [LARGE SCALE GENOMIC DNA]</scope>
    <source>
        <strain evidence="3 5">SE3</strain>
    </source>
</reference>
<dbReference type="EMBL" id="WMKA01000002">
    <property type="protein sequence ID" value="MTG87590.1"/>
    <property type="molecule type" value="Genomic_DNA"/>
</dbReference>
<reference evidence="2 4" key="1">
    <citation type="submission" date="2019-11" db="EMBL/GenBank/DDBJ databases">
        <title>Cellulosimicrobium composti sp. nov. isolated from a compost.</title>
        <authorList>
            <person name="Yang Y."/>
        </authorList>
    </citation>
    <scope>NUCLEOTIDE SEQUENCE [LARGE SCALE GENOMIC DNA]</scope>
    <source>
        <strain evidence="2 4">BIT-GX5</strain>
    </source>
</reference>
<dbReference type="InterPro" id="IPR005149">
    <property type="entry name" value="Tscrpt_reg_PadR_N"/>
</dbReference>
<evidence type="ECO:0000313" key="3">
    <source>
        <dbReference type="EMBL" id="NDO91195.1"/>
    </source>
</evidence>
<evidence type="ECO:0000313" key="4">
    <source>
        <dbReference type="Proteomes" id="UP000440668"/>
    </source>
</evidence>
<evidence type="ECO:0000313" key="5">
    <source>
        <dbReference type="Proteomes" id="UP000471672"/>
    </source>
</evidence>
<dbReference type="InterPro" id="IPR036390">
    <property type="entry name" value="WH_DNA-bd_sf"/>
</dbReference>
<dbReference type="PANTHER" id="PTHR33169:SF14">
    <property type="entry name" value="TRANSCRIPTIONAL REGULATOR RV3488"/>
    <property type="match status" value="1"/>
</dbReference>
<keyword evidence="5" id="KW-1185">Reference proteome</keyword>
<name>A0A6N7ZEC3_9MICO</name>
<dbReference type="PANTHER" id="PTHR33169">
    <property type="entry name" value="PADR-FAMILY TRANSCRIPTIONAL REGULATOR"/>
    <property type="match status" value="1"/>
</dbReference>
<reference evidence="3" key="2">
    <citation type="submission" date="2020-01" db="EMBL/GenBank/DDBJ databases">
        <authorList>
            <person name="Aviles F."/>
            <person name="Meyer T.E."/>
            <person name="Kyndt J.A."/>
        </authorList>
    </citation>
    <scope>NUCLEOTIDE SEQUENCE</scope>
    <source>
        <strain evidence="3">SE3</strain>
    </source>
</reference>
<dbReference type="EMBL" id="JAAFAN010000082">
    <property type="protein sequence ID" value="NDO91195.1"/>
    <property type="molecule type" value="Genomic_DNA"/>
</dbReference>
<dbReference type="Proteomes" id="UP000440668">
    <property type="component" value="Unassembled WGS sequence"/>
</dbReference>
<dbReference type="AlphaFoldDB" id="A0A6N7ZEC3"/>
<dbReference type="InterPro" id="IPR036388">
    <property type="entry name" value="WH-like_DNA-bd_sf"/>
</dbReference>
<dbReference type="Proteomes" id="UP000471672">
    <property type="component" value="Unassembled WGS sequence"/>
</dbReference>
<proteinExistence type="predicted"/>
<feature type="domain" description="Transcription regulator PadR N-terminal" evidence="1">
    <location>
        <begin position="14"/>
        <end position="89"/>
    </location>
</feature>
<dbReference type="Pfam" id="PF03551">
    <property type="entry name" value="PadR"/>
    <property type="match status" value="1"/>
</dbReference>
<sequence>MSRRPVSNPLALAVLACLAERPMYPYEITTTLRERGKDDSIRLNFGSLYSVIKSLEKHGFITPSHSEREGNRPERVVYEITEAGKVEAAAWLRELLAVPSKEYPDVEAGLSLIAMLSPDEVAALLRARLASLDAEIGTRASGLAGAAGAGLPEIFLVEADYRLEMLRAERVWIDRFAGRLERGEVGGQDGWAEMARLRAAGASPEQIEEVLRRHLPAEATTP</sequence>
<dbReference type="SUPFAM" id="SSF46785">
    <property type="entry name" value="Winged helix' DNA-binding domain"/>
    <property type="match status" value="1"/>
</dbReference>
<dbReference type="PROSITE" id="PS51257">
    <property type="entry name" value="PROKAR_LIPOPROTEIN"/>
    <property type="match status" value="1"/>
</dbReference>
<evidence type="ECO:0000313" key="2">
    <source>
        <dbReference type="EMBL" id="MTG87590.1"/>
    </source>
</evidence>
<organism evidence="2 4">
    <name type="scientific">Cellulosimicrobium composti</name>
    <dbReference type="NCBI Taxonomy" id="2672572"/>
    <lineage>
        <taxon>Bacteria</taxon>
        <taxon>Bacillati</taxon>
        <taxon>Actinomycetota</taxon>
        <taxon>Actinomycetes</taxon>
        <taxon>Micrococcales</taxon>
        <taxon>Promicromonosporaceae</taxon>
        <taxon>Cellulosimicrobium</taxon>
    </lineage>
</organism>
<gene>
    <name evidence="2" type="ORF">GJV82_01265</name>
    <name evidence="3" type="ORF">GYH36_17315</name>
</gene>
<protein>
    <submittedName>
        <fullName evidence="2">PadR family transcriptional regulator</fullName>
    </submittedName>
</protein>
<accession>A0A6N7ZEC3</accession>
<evidence type="ECO:0000259" key="1">
    <source>
        <dbReference type="Pfam" id="PF03551"/>
    </source>
</evidence>
<dbReference type="Gene3D" id="1.10.10.10">
    <property type="entry name" value="Winged helix-like DNA-binding domain superfamily/Winged helix DNA-binding domain"/>
    <property type="match status" value="1"/>
</dbReference>
<dbReference type="InterPro" id="IPR052509">
    <property type="entry name" value="Metal_resp_DNA-bind_regulator"/>
</dbReference>